<dbReference type="PROSITE" id="PS50109">
    <property type="entry name" value="HIS_KIN"/>
    <property type="match status" value="1"/>
</dbReference>
<dbReference type="Pfam" id="PF00512">
    <property type="entry name" value="HisKA"/>
    <property type="match status" value="1"/>
</dbReference>
<dbReference type="CDD" id="cd00130">
    <property type="entry name" value="PAS"/>
    <property type="match status" value="2"/>
</dbReference>
<evidence type="ECO:0000259" key="5">
    <source>
        <dbReference type="PROSITE" id="PS50109"/>
    </source>
</evidence>
<dbReference type="SMART" id="SM00387">
    <property type="entry name" value="HATPase_c"/>
    <property type="match status" value="1"/>
</dbReference>
<dbReference type="Gene3D" id="3.40.50.2300">
    <property type="match status" value="1"/>
</dbReference>
<evidence type="ECO:0000256" key="4">
    <source>
        <dbReference type="PROSITE-ProRule" id="PRU00169"/>
    </source>
</evidence>
<dbReference type="InterPro" id="IPR035965">
    <property type="entry name" value="PAS-like_dom_sf"/>
</dbReference>
<dbReference type="InterPro" id="IPR036890">
    <property type="entry name" value="HATPase_C_sf"/>
</dbReference>
<dbReference type="Gene3D" id="3.30.450.20">
    <property type="entry name" value="PAS domain"/>
    <property type="match status" value="2"/>
</dbReference>
<dbReference type="SUPFAM" id="SSF52172">
    <property type="entry name" value="CheY-like"/>
    <property type="match status" value="1"/>
</dbReference>
<dbReference type="InterPro" id="IPR000700">
    <property type="entry name" value="PAS-assoc_C"/>
</dbReference>
<feature type="domain" description="PAC" evidence="8">
    <location>
        <begin position="88"/>
        <end position="140"/>
    </location>
</feature>
<dbReference type="InterPro" id="IPR011006">
    <property type="entry name" value="CheY-like_superfamily"/>
</dbReference>
<sequence length="656" mass="72460">MSGTIASNAQLVEDARYRLLMEAVTDYAIYMLDPNGLVGSWSSGAQRLKGYEAREIIGRHFSCFYLPADREAGLPERALATAAREGRYESEGWRLHRDGSTFWAHVVMDAVRDDSGELLGYVKITRDRTAQHETEQALRRSEEQFRLLVNGVSDYALYMLEPDGRVASWNSGAQRIKGYRPEEIIGRHFSCFYTVEDCNDGVPERSLNIALAEGRYEEERLQVRRDGSRFWANLVIDPVHDEAGTLLGFAKITRDITDKRYAQEELERARNELVQSQKMESLGQLTGGVAHDFNNLLTVIIGGLQLLHRHLPADAERVQDIWRNALEATRRGAQLTQRMLAFARKQRLFPQPIELPTLLQDMSELLLSSLGPTITIETRFPLHLNRVMSDQNQLELSIINLATNARDAMPQGGAITISARNETLLDGQRTNLAGGDYVCLAVSDTGQGMDAETLRRAAEPFYTTKATGKGTGLGLSIVHGLAQQQGGALILHSAPGQGTTAEIWLPAVLPAADGEADDAEDTAAQAALPETVELRVLIVDDDPLVLTGTAAMLLELGCEVRRADSSQHALELLEKEGDAFDLLLTDYAMPDLDGMQLIQRARQTHPALCCVLMSGYSARLEGCPASLRRLAKPFDREQLLALLVEVQAEAGKTEPN</sequence>
<dbReference type="Pfam" id="PF13426">
    <property type="entry name" value="PAS_9"/>
    <property type="match status" value="2"/>
</dbReference>
<evidence type="ECO:0000259" key="7">
    <source>
        <dbReference type="PROSITE" id="PS50112"/>
    </source>
</evidence>
<dbReference type="RefSeq" id="WP_064582923.1">
    <property type="nucleotide sequence ID" value="NZ_CP015878.1"/>
</dbReference>
<dbReference type="InterPro" id="IPR000014">
    <property type="entry name" value="PAS"/>
</dbReference>
<evidence type="ECO:0000256" key="3">
    <source>
        <dbReference type="ARBA" id="ARBA00022553"/>
    </source>
</evidence>
<feature type="modified residue" description="4-aspartylphosphate" evidence="4">
    <location>
        <position position="586"/>
    </location>
</feature>
<feature type="domain" description="Histidine kinase" evidence="5">
    <location>
        <begin position="288"/>
        <end position="509"/>
    </location>
</feature>
<dbReference type="GO" id="GO:0000155">
    <property type="term" value="F:phosphorelay sensor kinase activity"/>
    <property type="evidence" value="ECO:0007669"/>
    <property type="project" value="InterPro"/>
</dbReference>
<feature type="domain" description="PAC" evidence="8">
    <location>
        <begin position="216"/>
        <end position="268"/>
    </location>
</feature>
<evidence type="ECO:0000256" key="2">
    <source>
        <dbReference type="ARBA" id="ARBA00012438"/>
    </source>
</evidence>
<dbReference type="SMART" id="SM00086">
    <property type="entry name" value="PAC"/>
    <property type="match status" value="2"/>
</dbReference>
<dbReference type="CDD" id="cd00082">
    <property type="entry name" value="HisKA"/>
    <property type="match status" value="1"/>
</dbReference>
<feature type="domain" description="PAS" evidence="7">
    <location>
        <begin position="141"/>
        <end position="187"/>
    </location>
</feature>
<dbReference type="Pfam" id="PF00072">
    <property type="entry name" value="Response_reg"/>
    <property type="match status" value="1"/>
</dbReference>
<dbReference type="InterPro" id="IPR001610">
    <property type="entry name" value="PAC"/>
</dbReference>
<dbReference type="InterPro" id="IPR001789">
    <property type="entry name" value="Sig_transdc_resp-reg_receiver"/>
</dbReference>
<feature type="domain" description="PAS" evidence="7">
    <location>
        <begin position="13"/>
        <end position="71"/>
    </location>
</feature>
<dbReference type="PROSITE" id="PS50113">
    <property type="entry name" value="PAC"/>
    <property type="match status" value="2"/>
</dbReference>
<dbReference type="EC" id="2.7.13.3" evidence="2"/>
<evidence type="ECO:0000313" key="10">
    <source>
        <dbReference type="Proteomes" id="UP000077748"/>
    </source>
</evidence>
<protein>
    <recommendedName>
        <fullName evidence="2">histidine kinase</fullName>
        <ecNumber evidence="2">2.7.13.3</ecNumber>
    </recommendedName>
</protein>
<dbReference type="SUPFAM" id="SSF55874">
    <property type="entry name" value="ATPase domain of HSP90 chaperone/DNA topoisomerase II/histidine kinase"/>
    <property type="match status" value="1"/>
</dbReference>
<keyword evidence="3 4" id="KW-0597">Phosphoprotein</keyword>
<dbReference type="InterPro" id="IPR036097">
    <property type="entry name" value="HisK_dim/P_sf"/>
</dbReference>
<evidence type="ECO:0000313" key="9">
    <source>
        <dbReference type="EMBL" id="ANI14943.1"/>
    </source>
</evidence>
<dbReference type="InterPro" id="IPR005467">
    <property type="entry name" value="His_kinase_dom"/>
</dbReference>
<dbReference type="PANTHER" id="PTHR43065:SF49">
    <property type="entry name" value="HISTIDINE KINASE"/>
    <property type="match status" value="1"/>
</dbReference>
<dbReference type="InterPro" id="IPR003661">
    <property type="entry name" value="HisK_dim/P_dom"/>
</dbReference>
<dbReference type="PRINTS" id="PR00344">
    <property type="entry name" value="BCTRLSENSOR"/>
</dbReference>
<evidence type="ECO:0000256" key="1">
    <source>
        <dbReference type="ARBA" id="ARBA00000085"/>
    </source>
</evidence>
<dbReference type="InterPro" id="IPR004358">
    <property type="entry name" value="Sig_transdc_His_kin-like_C"/>
</dbReference>
<dbReference type="SMART" id="SM00448">
    <property type="entry name" value="REC"/>
    <property type="match status" value="1"/>
</dbReference>
<dbReference type="PANTHER" id="PTHR43065">
    <property type="entry name" value="SENSOR HISTIDINE KINASE"/>
    <property type="match status" value="1"/>
</dbReference>
<dbReference type="Gene3D" id="1.10.287.130">
    <property type="match status" value="1"/>
</dbReference>
<dbReference type="EMBL" id="CP015878">
    <property type="protein sequence ID" value="ANI14943.1"/>
    <property type="molecule type" value="Genomic_DNA"/>
</dbReference>
<dbReference type="PROSITE" id="PS50112">
    <property type="entry name" value="PAS"/>
    <property type="match status" value="2"/>
</dbReference>
<dbReference type="InterPro" id="IPR003594">
    <property type="entry name" value="HATPase_dom"/>
</dbReference>
<name>A0A1A9KD62_9PSED</name>
<dbReference type="SMART" id="SM00091">
    <property type="entry name" value="PAS"/>
    <property type="match status" value="2"/>
</dbReference>
<organism evidence="9 10">
    <name type="scientific">Pseudomonas citronellolis</name>
    <dbReference type="NCBI Taxonomy" id="53408"/>
    <lineage>
        <taxon>Bacteria</taxon>
        <taxon>Pseudomonadati</taxon>
        <taxon>Pseudomonadota</taxon>
        <taxon>Gammaproteobacteria</taxon>
        <taxon>Pseudomonadales</taxon>
        <taxon>Pseudomonadaceae</taxon>
        <taxon>Pseudomonas</taxon>
    </lineage>
</organism>
<dbReference type="SMART" id="SM00388">
    <property type="entry name" value="HisKA"/>
    <property type="match status" value="1"/>
</dbReference>
<dbReference type="SUPFAM" id="SSF47384">
    <property type="entry name" value="Homodimeric domain of signal transducing histidine kinase"/>
    <property type="match status" value="1"/>
</dbReference>
<dbReference type="AlphaFoldDB" id="A0A1A9KD62"/>
<dbReference type="PROSITE" id="PS50110">
    <property type="entry name" value="RESPONSE_REGULATORY"/>
    <property type="match status" value="1"/>
</dbReference>
<dbReference type="Gene3D" id="3.30.565.10">
    <property type="entry name" value="Histidine kinase-like ATPase, C-terminal domain"/>
    <property type="match status" value="1"/>
</dbReference>
<feature type="domain" description="Response regulatory" evidence="6">
    <location>
        <begin position="535"/>
        <end position="647"/>
    </location>
</feature>
<accession>A0A1A9KD62</accession>
<dbReference type="Proteomes" id="UP000077748">
    <property type="component" value="Chromosome"/>
</dbReference>
<dbReference type="Pfam" id="PF02518">
    <property type="entry name" value="HATPase_c"/>
    <property type="match status" value="1"/>
</dbReference>
<dbReference type="SUPFAM" id="SSF55785">
    <property type="entry name" value="PYP-like sensor domain (PAS domain)"/>
    <property type="match status" value="2"/>
</dbReference>
<dbReference type="NCBIfam" id="TIGR00229">
    <property type="entry name" value="sensory_box"/>
    <property type="match status" value="2"/>
</dbReference>
<evidence type="ECO:0000259" key="8">
    <source>
        <dbReference type="PROSITE" id="PS50113"/>
    </source>
</evidence>
<proteinExistence type="predicted"/>
<comment type="catalytic activity">
    <reaction evidence="1">
        <text>ATP + protein L-histidine = ADP + protein N-phospho-L-histidine.</text>
        <dbReference type="EC" id="2.7.13.3"/>
    </reaction>
</comment>
<reference evidence="9 10" key="1">
    <citation type="submission" date="2016-05" db="EMBL/GenBank/DDBJ databases">
        <title>Genome Sequence of Pseudomonas citronellolis Strain SJTE-3, an Estrogens and Persistent Organic Pollutants degradation strain.</title>
        <authorList>
            <person name="Liang R."/>
        </authorList>
    </citation>
    <scope>NUCLEOTIDE SEQUENCE [LARGE SCALE GENOMIC DNA]</scope>
    <source>
        <strain evidence="9 10">SJTE-3</strain>
    </source>
</reference>
<keyword evidence="9" id="KW-0418">Kinase</keyword>
<evidence type="ECO:0000259" key="6">
    <source>
        <dbReference type="PROSITE" id="PS50110"/>
    </source>
</evidence>
<keyword evidence="9" id="KW-0808">Transferase</keyword>
<gene>
    <name evidence="9" type="ORF">A9C11_13490</name>
</gene>